<feature type="region of interest" description="Disordered" evidence="2">
    <location>
        <begin position="453"/>
        <end position="495"/>
    </location>
</feature>
<evidence type="ECO:0000313" key="4">
    <source>
        <dbReference type="EMBL" id="MBB4966268.1"/>
    </source>
</evidence>
<feature type="region of interest" description="Disordered" evidence="2">
    <location>
        <begin position="283"/>
        <end position="319"/>
    </location>
</feature>
<name>A0A7W7T481_9PSEU</name>
<evidence type="ECO:0000256" key="1">
    <source>
        <dbReference type="SAM" id="Coils"/>
    </source>
</evidence>
<evidence type="ECO:0000256" key="2">
    <source>
        <dbReference type="SAM" id="MobiDB-lite"/>
    </source>
</evidence>
<feature type="compositionally biased region" description="Basic and acidic residues" evidence="2">
    <location>
        <begin position="387"/>
        <end position="406"/>
    </location>
</feature>
<keyword evidence="3" id="KW-1133">Transmembrane helix</keyword>
<feature type="coiled-coil region" evidence="1">
    <location>
        <begin position="323"/>
        <end position="371"/>
    </location>
</feature>
<keyword evidence="1" id="KW-0175">Coiled coil</keyword>
<keyword evidence="3" id="KW-0472">Membrane</keyword>
<comment type="caution">
    <text evidence="4">The sequence shown here is derived from an EMBL/GenBank/DDBJ whole genome shotgun (WGS) entry which is preliminary data.</text>
</comment>
<dbReference type="Proteomes" id="UP000542674">
    <property type="component" value="Unassembled WGS sequence"/>
</dbReference>
<evidence type="ECO:0000313" key="5">
    <source>
        <dbReference type="Proteomes" id="UP000542674"/>
    </source>
</evidence>
<organism evidence="4 5">
    <name type="scientific">Saccharothrix violaceirubra</name>
    <dbReference type="NCBI Taxonomy" id="413306"/>
    <lineage>
        <taxon>Bacteria</taxon>
        <taxon>Bacillati</taxon>
        <taxon>Actinomycetota</taxon>
        <taxon>Actinomycetes</taxon>
        <taxon>Pseudonocardiales</taxon>
        <taxon>Pseudonocardiaceae</taxon>
        <taxon>Saccharothrix</taxon>
    </lineage>
</organism>
<feature type="region of interest" description="Disordered" evidence="2">
    <location>
        <begin position="372"/>
        <end position="408"/>
    </location>
</feature>
<reference evidence="4 5" key="1">
    <citation type="submission" date="2020-08" db="EMBL/GenBank/DDBJ databases">
        <title>Sequencing the genomes of 1000 actinobacteria strains.</title>
        <authorList>
            <person name="Klenk H.-P."/>
        </authorList>
    </citation>
    <scope>NUCLEOTIDE SEQUENCE [LARGE SCALE GENOMIC DNA]</scope>
    <source>
        <strain evidence="4 5">DSM 45084</strain>
    </source>
</reference>
<sequence>MRGTVEVVRLGFDSGQGRLRITTSSYADPERVRYWEETLAPYCRIESIPGRPVPMSALSLLAYQRNSVLLYRFGGPEDVARNASVALVGGHSTLLDLAPRMSTWDGWAGLAVDDTSPVDVEWLWGQVAAGPLPRPAAEVEPAVAGLLAEVLRAPRGRFSVLDLPQDQVVPALFLIREVVGAIADDGRKSRYWSFSSYEVRDDESGTSPEFVFLPGERQFGPAADRVQVARRDDLHHTLATLLLTRYRELAPDLFQAEIRRATGGRPRLDVAIDLLVARLGPGPTATGRHAVAAEGAPEKEPSSTVENPVATPEEEPEAADVPAAGLRDLIRQEETRLEAAARTLTAAEELCRQLRDEYARRQESLEQLRALAGPHDGSTTVTPSAEPKPEDTIETQDEHRPVDRPPTHTVVMPPTGPAGPSNPPTHFPIQRGGPMNATSPPGHLFPVIPSRASSMSGETGMRPAPVDATGRPSWHELTGSVDHNVGRREPEHRDERRFGPRWHDDLKKVRRVLLATLALVAILLTILVVS</sequence>
<feature type="compositionally biased region" description="Basic and acidic residues" evidence="2">
    <location>
        <begin position="484"/>
        <end position="495"/>
    </location>
</feature>
<protein>
    <submittedName>
        <fullName evidence="4">Uncharacterized protein</fullName>
    </submittedName>
</protein>
<keyword evidence="5" id="KW-1185">Reference proteome</keyword>
<dbReference type="EMBL" id="JACHJS010000001">
    <property type="protein sequence ID" value="MBB4966268.1"/>
    <property type="molecule type" value="Genomic_DNA"/>
</dbReference>
<evidence type="ECO:0000256" key="3">
    <source>
        <dbReference type="SAM" id="Phobius"/>
    </source>
</evidence>
<proteinExistence type="predicted"/>
<gene>
    <name evidence="4" type="ORF">F4559_003627</name>
</gene>
<dbReference type="RefSeq" id="WP_184670159.1">
    <property type="nucleotide sequence ID" value="NZ_BAABAI010000026.1"/>
</dbReference>
<accession>A0A7W7T481</accession>
<feature type="transmembrane region" description="Helical" evidence="3">
    <location>
        <begin position="512"/>
        <end position="529"/>
    </location>
</feature>
<dbReference type="AlphaFoldDB" id="A0A7W7T481"/>
<keyword evidence="3" id="KW-0812">Transmembrane</keyword>